<comment type="similarity">
    <text evidence="1">Belongs to the RIPOR family.</text>
</comment>
<evidence type="ECO:0000313" key="5">
    <source>
        <dbReference type="RefSeq" id="XP_003744309.1"/>
    </source>
</evidence>
<gene>
    <name evidence="5" type="primary">LOC100905485</name>
</gene>
<dbReference type="GeneID" id="100905485"/>
<dbReference type="PANTHER" id="PTHR15829">
    <property type="entry name" value="PROTEIN KINASE PKN/PRK1, EFFECTOR"/>
    <property type="match status" value="1"/>
</dbReference>
<evidence type="ECO:0000256" key="1">
    <source>
        <dbReference type="ARBA" id="ARBA00005744"/>
    </source>
</evidence>
<dbReference type="InterPro" id="IPR031780">
    <property type="entry name" value="FAM65_N"/>
</dbReference>
<organism evidence="4 5">
    <name type="scientific">Galendromus occidentalis</name>
    <name type="common">western predatory mite</name>
    <dbReference type="NCBI Taxonomy" id="34638"/>
    <lineage>
        <taxon>Eukaryota</taxon>
        <taxon>Metazoa</taxon>
        <taxon>Ecdysozoa</taxon>
        <taxon>Arthropoda</taxon>
        <taxon>Chelicerata</taxon>
        <taxon>Arachnida</taxon>
        <taxon>Acari</taxon>
        <taxon>Parasitiformes</taxon>
        <taxon>Mesostigmata</taxon>
        <taxon>Gamasina</taxon>
        <taxon>Phytoseioidea</taxon>
        <taxon>Phytoseiidae</taxon>
        <taxon>Typhlodrominae</taxon>
        <taxon>Galendromus</taxon>
    </lineage>
</organism>
<dbReference type="InterPro" id="IPR026136">
    <property type="entry name" value="RIPOR3"/>
</dbReference>
<feature type="region of interest" description="Disordered" evidence="2">
    <location>
        <begin position="383"/>
        <end position="440"/>
    </location>
</feature>
<dbReference type="Pfam" id="PF15903">
    <property type="entry name" value="PL48"/>
    <property type="match status" value="1"/>
</dbReference>
<feature type="region of interest" description="Disordered" evidence="2">
    <location>
        <begin position="329"/>
        <end position="361"/>
    </location>
</feature>
<feature type="compositionally biased region" description="Polar residues" evidence="2">
    <location>
        <begin position="329"/>
        <end position="344"/>
    </location>
</feature>
<feature type="compositionally biased region" description="Polar residues" evidence="2">
    <location>
        <begin position="392"/>
        <end position="402"/>
    </location>
</feature>
<reference evidence="5" key="1">
    <citation type="submission" date="2025-08" db="UniProtKB">
        <authorList>
            <consortium name="RefSeq"/>
        </authorList>
    </citation>
    <scope>IDENTIFICATION</scope>
</reference>
<proteinExistence type="inferred from homology"/>
<sequence length="459" mass="51409">MSIRSQSANRLSGLYDGVQVGTAGRAQGLSLGGSSLLRSKSFASSLSLKSNYEEGSGTIGKSHNKLIPHPERTTELFEAILDGLLDCIEVTSEDIRNAEMSSRGRAPEISYVASQYLQRLQTQYEKVARMRERYMVQLRLRDGATEMGRAFVTSSLGRTREKALKGVRNTYRECEMTMKLIESQLETECMGSLHLQISCIQGFARVCPGDQFLITLRHGDKKWKSRGKVEKSQNQLWENRENIFRINPWYDLRIKAVELKGLGRSVQLGERNCDVVKLMRAQAQMMNVKFGTSGSLQLELVVVWNPLHGAEEANDTISKKHQPVSAYLINQSGLPPTPPSSGYASKSPVVSRAGTDSSAGSMRGVEDALEAFSFLDDQDDDHHLHHTHHSRNNSPLIPNGNSWARRKPNEGWQTLNGHPQAFNPYLRPPSADPQPVYTDTRRDTRIINGYESNTISYRL</sequence>
<protein>
    <submittedName>
        <fullName evidence="5">RIPOR family member 3</fullName>
    </submittedName>
</protein>
<evidence type="ECO:0000259" key="3">
    <source>
        <dbReference type="Pfam" id="PF15903"/>
    </source>
</evidence>
<evidence type="ECO:0000313" key="4">
    <source>
        <dbReference type="Proteomes" id="UP000694867"/>
    </source>
</evidence>
<feature type="domain" description="FAM65 N-terminal" evidence="3">
    <location>
        <begin position="61"/>
        <end position="325"/>
    </location>
</feature>
<dbReference type="PANTHER" id="PTHR15829:SF13">
    <property type="entry name" value="FAM65 N-TERMINAL DOMAIN-CONTAINING PROTEIN"/>
    <property type="match status" value="1"/>
</dbReference>
<dbReference type="AlphaFoldDB" id="A0AAJ6VYC1"/>
<dbReference type="RefSeq" id="XP_003744309.1">
    <property type="nucleotide sequence ID" value="XM_003744261.2"/>
</dbReference>
<evidence type="ECO:0000256" key="2">
    <source>
        <dbReference type="SAM" id="MobiDB-lite"/>
    </source>
</evidence>
<keyword evidence="4" id="KW-1185">Reference proteome</keyword>
<name>A0AAJ6VYC1_9ACAR</name>
<dbReference type="KEGG" id="goe:100905485"/>
<accession>A0AAJ6VYC1</accession>
<dbReference type="Proteomes" id="UP000694867">
    <property type="component" value="Unplaced"/>
</dbReference>